<organism evidence="3 4">
    <name type="scientific">Cristinia sonorae</name>
    <dbReference type="NCBI Taxonomy" id="1940300"/>
    <lineage>
        <taxon>Eukaryota</taxon>
        <taxon>Fungi</taxon>
        <taxon>Dikarya</taxon>
        <taxon>Basidiomycota</taxon>
        <taxon>Agaricomycotina</taxon>
        <taxon>Agaricomycetes</taxon>
        <taxon>Agaricomycetidae</taxon>
        <taxon>Agaricales</taxon>
        <taxon>Pleurotineae</taxon>
        <taxon>Stephanosporaceae</taxon>
        <taxon>Cristinia</taxon>
    </lineage>
</organism>
<gene>
    <name evidence="3" type="ORF">BXZ70DRAFT_517335</name>
</gene>
<evidence type="ECO:0000313" key="3">
    <source>
        <dbReference type="EMBL" id="KAH8105307.1"/>
    </source>
</evidence>
<feature type="transmembrane region" description="Helical" evidence="1">
    <location>
        <begin position="153"/>
        <end position="176"/>
    </location>
</feature>
<dbReference type="Pfam" id="PF20152">
    <property type="entry name" value="DUF6534"/>
    <property type="match status" value="1"/>
</dbReference>
<dbReference type="EMBL" id="JAEVFJ010000004">
    <property type="protein sequence ID" value="KAH8105307.1"/>
    <property type="molecule type" value="Genomic_DNA"/>
</dbReference>
<evidence type="ECO:0000256" key="1">
    <source>
        <dbReference type="SAM" id="Phobius"/>
    </source>
</evidence>
<feature type="transmembrane region" description="Helical" evidence="1">
    <location>
        <begin position="188"/>
        <end position="210"/>
    </location>
</feature>
<evidence type="ECO:0000313" key="4">
    <source>
        <dbReference type="Proteomes" id="UP000813824"/>
    </source>
</evidence>
<dbReference type="OrthoDB" id="3064306at2759"/>
<feature type="transmembrane region" description="Helical" evidence="1">
    <location>
        <begin position="82"/>
        <end position="104"/>
    </location>
</feature>
<feature type="transmembrane region" description="Helical" evidence="1">
    <location>
        <begin position="295"/>
        <end position="316"/>
    </location>
</feature>
<feature type="transmembrane region" description="Helical" evidence="1">
    <location>
        <begin position="21"/>
        <end position="39"/>
    </location>
</feature>
<keyword evidence="1" id="KW-0472">Membrane</keyword>
<keyword evidence="1" id="KW-1133">Transmembrane helix</keyword>
<evidence type="ECO:0000259" key="2">
    <source>
        <dbReference type="Pfam" id="PF20152"/>
    </source>
</evidence>
<keyword evidence="4" id="KW-1185">Reference proteome</keyword>
<sequence>MICLFAEFSLCFRDLKRNPTIFVQLMTTRPVFVSIWAYLNQRNREMNPLTASRSCLPRCAGRVLQRCFIMIAATVDNTYGSAVIGGVLAGIFYGMTCAQMYHYFKSSNEDTRYTRITMASLWLFDTVHVVFVTWDVYYFAVSHSADPSFGGTLVMWLSGALVTLSYINVSLIRIIFLGKILGLSRNRILSVIPLVILCTATTGFGLSYGAKLLHTSLLHSNTFSWLLYTTISSDAASDVFISASLFLLFRRLKCEAQSAHELMQKLMFYAVNTGLLQSSLAMAVLITYATMPRTGIYIAIFFVYPKASLNTLLAALNARPYLREMVPSPALLRMVFDNTNLIDTSPPMAAVDYGGGYQRYRFMSCPDILEGRTMVERPNKDKDGRNTLPS</sequence>
<dbReference type="PANTHER" id="PTHR40465">
    <property type="entry name" value="CHROMOSOME 1, WHOLE GENOME SHOTGUN SEQUENCE"/>
    <property type="match status" value="1"/>
</dbReference>
<proteinExistence type="predicted"/>
<dbReference type="InterPro" id="IPR045339">
    <property type="entry name" value="DUF6534"/>
</dbReference>
<dbReference type="Proteomes" id="UP000813824">
    <property type="component" value="Unassembled WGS sequence"/>
</dbReference>
<dbReference type="PANTHER" id="PTHR40465:SF1">
    <property type="entry name" value="DUF6534 DOMAIN-CONTAINING PROTEIN"/>
    <property type="match status" value="1"/>
</dbReference>
<dbReference type="AlphaFoldDB" id="A0A8K0UVJ3"/>
<protein>
    <recommendedName>
        <fullName evidence="2">DUF6534 domain-containing protein</fullName>
    </recommendedName>
</protein>
<accession>A0A8K0UVJ3</accession>
<keyword evidence="1" id="KW-0812">Transmembrane</keyword>
<name>A0A8K0UVJ3_9AGAR</name>
<feature type="transmembrane region" description="Helical" evidence="1">
    <location>
        <begin position="116"/>
        <end position="141"/>
    </location>
</feature>
<feature type="transmembrane region" description="Helical" evidence="1">
    <location>
        <begin position="269"/>
        <end position="289"/>
    </location>
</feature>
<feature type="transmembrane region" description="Helical" evidence="1">
    <location>
        <begin position="225"/>
        <end position="249"/>
    </location>
</feature>
<feature type="domain" description="DUF6534" evidence="2">
    <location>
        <begin position="235"/>
        <end position="320"/>
    </location>
</feature>
<comment type="caution">
    <text evidence="3">The sequence shown here is derived from an EMBL/GenBank/DDBJ whole genome shotgun (WGS) entry which is preliminary data.</text>
</comment>
<reference evidence="3" key="1">
    <citation type="journal article" date="2021" name="New Phytol.">
        <title>Evolutionary innovations through gain and loss of genes in the ectomycorrhizal Boletales.</title>
        <authorList>
            <person name="Wu G."/>
            <person name="Miyauchi S."/>
            <person name="Morin E."/>
            <person name="Kuo A."/>
            <person name="Drula E."/>
            <person name="Varga T."/>
            <person name="Kohler A."/>
            <person name="Feng B."/>
            <person name="Cao Y."/>
            <person name="Lipzen A."/>
            <person name="Daum C."/>
            <person name="Hundley H."/>
            <person name="Pangilinan J."/>
            <person name="Johnson J."/>
            <person name="Barry K."/>
            <person name="LaButti K."/>
            <person name="Ng V."/>
            <person name="Ahrendt S."/>
            <person name="Min B."/>
            <person name="Choi I.G."/>
            <person name="Park H."/>
            <person name="Plett J.M."/>
            <person name="Magnuson J."/>
            <person name="Spatafora J.W."/>
            <person name="Nagy L.G."/>
            <person name="Henrissat B."/>
            <person name="Grigoriev I.V."/>
            <person name="Yang Z.L."/>
            <person name="Xu J."/>
            <person name="Martin F.M."/>
        </authorList>
    </citation>
    <scope>NUCLEOTIDE SEQUENCE</scope>
    <source>
        <strain evidence="3">KKN 215</strain>
    </source>
</reference>